<accession>A0ABD6Y7G5</accession>
<comment type="caution">
    <text evidence="2">The sequence shown here is derived from an EMBL/GenBank/DDBJ whole genome shotgun (WGS) entry which is preliminary data.</text>
</comment>
<dbReference type="Proteomes" id="UP000245735">
    <property type="component" value="Unassembled WGS sequence"/>
</dbReference>
<evidence type="ECO:0000256" key="1">
    <source>
        <dbReference type="SAM" id="MobiDB-lite"/>
    </source>
</evidence>
<organism evidence="2 3">
    <name type="scientific">Limosilactobacillus reuteri</name>
    <name type="common">Lactobacillus reuteri</name>
    <dbReference type="NCBI Taxonomy" id="1598"/>
    <lineage>
        <taxon>Bacteria</taxon>
        <taxon>Bacillati</taxon>
        <taxon>Bacillota</taxon>
        <taxon>Bacilli</taxon>
        <taxon>Lactobacillales</taxon>
        <taxon>Lactobacillaceae</taxon>
        <taxon>Limosilactobacillus</taxon>
    </lineage>
</organism>
<sequence length="113" mass="13012">MSLKNYTFRYDPESDIGQWLNNQNNKTESLNAVIRTVIANFGNDDYLKAVLSQVNLNGNNRPIVQAEKVIDKHIEEPRVEATEQSKPVQEEIENDKKEENNESNNKLDMFSSL</sequence>
<evidence type="ECO:0000313" key="2">
    <source>
        <dbReference type="EMBL" id="PWT37686.1"/>
    </source>
</evidence>
<reference evidence="3" key="1">
    <citation type="journal article" date="2018" name="Front. Microbiol.">
        <title>Comparative Genomics of the Herbivore Gut Symbiont Lactobacillus reuteri Reveals Genetic Diversity and Lifestyle Adaptation.</title>
        <authorList>
            <person name="Zhao J."/>
        </authorList>
    </citation>
    <scope>NUCLEOTIDE SEQUENCE [LARGE SCALE GENOMIC DNA]</scope>
    <source>
        <strain evidence="3">LR9</strain>
    </source>
</reference>
<evidence type="ECO:0000313" key="3">
    <source>
        <dbReference type="Proteomes" id="UP000245735"/>
    </source>
</evidence>
<proteinExistence type="predicted"/>
<name>A0ABD6Y7G5_LIMRT</name>
<dbReference type="AlphaFoldDB" id="A0ABD6Y7G5"/>
<gene>
    <name evidence="2" type="ORF">DKZ35_04200</name>
</gene>
<dbReference type="RefSeq" id="WP_109883972.1">
    <property type="nucleotide sequence ID" value="NZ_QGHR01000013.1"/>
</dbReference>
<feature type="region of interest" description="Disordered" evidence="1">
    <location>
        <begin position="75"/>
        <end position="113"/>
    </location>
</feature>
<dbReference type="EMBL" id="QGHV01000018">
    <property type="protein sequence ID" value="PWT37686.1"/>
    <property type="molecule type" value="Genomic_DNA"/>
</dbReference>
<protein>
    <submittedName>
        <fullName evidence="2">Uncharacterized protein</fullName>
    </submittedName>
</protein>